<dbReference type="SUPFAM" id="SSF50182">
    <property type="entry name" value="Sm-like ribonucleoproteins"/>
    <property type="match status" value="1"/>
</dbReference>
<gene>
    <name evidence="10" type="primary">LSM4</name>
    <name evidence="12" type="ORF">A7C99_7081</name>
</gene>
<comment type="subcellular location">
    <subcellularLocation>
        <location evidence="1 10">Nucleus</location>
    </subcellularLocation>
</comment>
<organism evidence="12 13">
    <name type="scientific">Trichophyton rubrum</name>
    <name type="common">Athlete's foot fungus</name>
    <name type="synonym">Epidermophyton rubrum</name>
    <dbReference type="NCBI Taxonomy" id="5551"/>
    <lineage>
        <taxon>Eukaryota</taxon>
        <taxon>Fungi</taxon>
        <taxon>Dikarya</taxon>
        <taxon>Ascomycota</taxon>
        <taxon>Pezizomycotina</taxon>
        <taxon>Eurotiomycetes</taxon>
        <taxon>Eurotiomycetidae</taxon>
        <taxon>Onygenales</taxon>
        <taxon>Arthrodermataceae</taxon>
        <taxon>Trichophyton</taxon>
    </lineage>
</organism>
<keyword evidence="4 10" id="KW-0747">Spliceosome</keyword>
<accession>A0A178ES05</accession>
<keyword evidence="5 10" id="KW-0694">RNA-binding</keyword>
<evidence type="ECO:0000256" key="9">
    <source>
        <dbReference type="ARBA" id="ARBA00025892"/>
    </source>
</evidence>
<comment type="subunit">
    <text evidence="10">LSm subunits form a heteromer with a doughnut shape.</text>
</comment>
<dbReference type="EMBL" id="LHPM01000019">
    <property type="protein sequence ID" value="OAL62495.1"/>
    <property type="molecule type" value="Genomic_DNA"/>
</dbReference>
<dbReference type="PROSITE" id="PS52002">
    <property type="entry name" value="SM"/>
    <property type="match status" value="1"/>
</dbReference>
<proteinExistence type="inferred from homology"/>
<dbReference type="PANTHER" id="PTHR23338">
    <property type="entry name" value="SMALL NUCLEAR RIBONUCLEOPROTEIN SM"/>
    <property type="match status" value="1"/>
</dbReference>
<comment type="function">
    <text evidence="10">Binds specifically to the 3'-terminal U-tract of U6 snRNA.</text>
</comment>
<dbReference type="GO" id="GO:0097525">
    <property type="term" value="C:spliceosomal snRNP complex"/>
    <property type="evidence" value="ECO:0007669"/>
    <property type="project" value="UniProtKB-ARBA"/>
</dbReference>
<evidence type="ECO:0000256" key="1">
    <source>
        <dbReference type="ARBA" id="ARBA00004123"/>
    </source>
</evidence>
<reference evidence="12 13" key="1">
    <citation type="submission" date="2016-05" db="EMBL/GenBank/DDBJ databases">
        <title>Genome sequencing of Trichophyton rubrum CMCC(F)T1i isolated from hair.</title>
        <authorList>
            <person name="Zhan P."/>
            <person name="Tao Y."/>
            <person name="Liu W."/>
        </authorList>
    </citation>
    <scope>NUCLEOTIDE SEQUENCE [LARGE SCALE GENOMIC DNA]</scope>
    <source>
        <strain evidence="13">CMCC(F)T1i</strain>
    </source>
</reference>
<keyword evidence="3 10" id="KW-0507">mRNA processing</keyword>
<dbReference type="CDD" id="cd01723">
    <property type="entry name" value="LSm4"/>
    <property type="match status" value="1"/>
</dbReference>
<evidence type="ECO:0000256" key="4">
    <source>
        <dbReference type="ARBA" id="ARBA00022728"/>
    </source>
</evidence>
<dbReference type="GO" id="GO:0000956">
    <property type="term" value="P:nuclear-transcribed mRNA catabolic process"/>
    <property type="evidence" value="ECO:0007669"/>
    <property type="project" value="UniProtKB-UniRule"/>
</dbReference>
<comment type="subunit">
    <text evidence="9">Component of the heptameric LSM1-LSM7 complex, which consists of LSM1, LSM2, LSM3, LSM4, LSM5, LSM6 and LSM7. Component of the heptameric LSM2-LSM8 complex, which consists of LSM2, LSM3, LSM4, LSM5, LSM6, LSM7 and LSM8. The LSm subunits form a seven-membered ring structure with a doughnut shape.</text>
</comment>
<feature type="domain" description="Sm" evidence="11">
    <location>
        <begin position="2"/>
        <end position="75"/>
    </location>
</feature>
<keyword evidence="6 10" id="KW-0508">mRNA splicing</keyword>
<dbReference type="GO" id="GO:0000398">
    <property type="term" value="P:mRNA splicing, via spliceosome"/>
    <property type="evidence" value="ECO:0007669"/>
    <property type="project" value="InterPro"/>
</dbReference>
<name>A0A178ES05_TRIRU</name>
<evidence type="ECO:0000313" key="13">
    <source>
        <dbReference type="Proteomes" id="UP000243015"/>
    </source>
</evidence>
<dbReference type="GO" id="GO:0005681">
    <property type="term" value="C:spliceosomal complex"/>
    <property type="evidence" value="ECO:0007669"/>
    <property type="project" value="UniProtKB-UniRule"/>
</dbReference>
<comment type="caution">
    <text evidence="12">The sequence shown here is derived from an EMBL/GenBank/DDBJ whole genome shotgun (WGS) entry which is preliminary data.</text>
</comment>
<evidence type="ECO:0000256" key="8">
    <source>
        <dbReference type="ARBA" id="ARBA00023274"/>
    </source>
</evidence>
<dbReference type="SMART" id="SM00651">
    <property type="entry name" value="Sm"/>
    <property type="match status" value="1"/>
</dbReference>
<evidence type="ECO:0000256" key="6">
    <source>
        <dbReference type="ARBA" id="ARBA00023187"/>
    </source>
</evidence>
<dbReference type="Gene3D" id="2.30.30.100">
    <property type="match status" value="1"/>
</dbReference>
<dbReference type="InterPro" id="IPR010920">
    <property type="entry name" value="LSM_dom_sf"/>
</dbReference>
<dbReference type="GO" id="GO:0003723">
    <property type="term" value="F:RNA binding"/>
    <property type="evidence" value="ECO:0007669"/>
    <property type="project" value="UniProtKB-KW"/>
</dbReference>
<dbReference type="InterPro" id="IPR047575">
    <property type="entry name" value="Sm"/>
</dbReference>
<evidence type="ECO:0000256" key="7">
    <source>
        <dbReference type="ARBA" id="ARBA00023242"/>
    </source>
</evidence>
<evidence type="ECO:0000256" key="3">
    <source>
        <dbReference type="ARBA" id="ARBA00022664"/>
    </source>
</evidence>
<evidence type="ECO:0000256" key="5">
    <source>
        <dbReference type="ARBA" id="ARBA00022884"/>
    </source>
</evidence>
<dbReference type="InterPro" id="IPR001163">
    <property type="entry name" value="Sm_dom_euk/arc"/>
</dbReference>
<keyword evidence="7 10" id="KW-0539">Nucleus</keyword>
<dbReference type="AlphaFoldDB" id="A0A178ES05"/>
<protein>
    <recommendedName>
        <fullName evidence="10">LSM complex subunit LSM4</fullName>
    </recommendedName>
</protein>
<evidence type="ECO:0000259" key="11">
    <source>
        <dbReference type="PROSITE" id="PS52002"/>
    </source>
</evidence>
<comment type="similarity">
    <text evidence="2 10">Belongs to the snRNP Sm proteins family.</text>
</comment>
<keyword evidence="8 10" id="KW-0687">Ribonucleoprotein</keyword>
<dbReference type="InterPro" id="IPR034101">
    <property type="entry name" value="Lsm4"/>
</dbReference>
<dbReference type="Pfam" id="PF01423">
    <property type="entry name" value="LSM"/>
    <property type="match status" value="1"/>
</dbReference>
<evidence type="ECO:0000256" key="10">
    <source>
        <dbReference type="RuleBase" id="RU365049"/>
    </source>
</evidence>
<evidence type="ECO:0000256" key="2">
    <source>
        <dbReference type="ARBA" id="ARBA00006850"/>
    </source>
</evidence>
<dbReference type="Proteomes" id="UP000243015">
    <property type="component" value="Unassembled WGS sequence"/>
</dbReference>
<dbReference type="InterPro" id="IPR027141">
    <property type="entry name" value="LSm4/Sm_D1/D3"/>
</dbReference>
<evidence type="ECO:0000313" key="12">
    <source>
        <dbReference type="EMBL" id="OAL62495.1"/>
    </source>
</evidence>
<dbReference type="VEuPathDB" id="FungiDB:TERG_03750"/>
<sequence length="170" mass="18714">MLPLGLLTAAQGHPMLVELKNGETLNGHLVNCDNWMNLTLKEVVQTSPEGDRFFRLPEVYVRGNNPETNNRASNQDGIVEATGSTGIQDEVTVEGVAAAAAEDVAGEDKTWLLGYRNLRSSNHLFNIIMETHAHTHASKATNNVPSSYRITINEYQTPTSTVNYQPNEHV</sequence>